<dbReference type="Proteomes" id="UP000680304">
    <property type="component" value="Unassembled WGS sequence"/>
</dbReference>
<comment type="caution">
    <text evidence="1">The sequence shown here is derived from an EMBL/GenBank/DDBJ whole genome shotgun (WGS) entry which is preliminary data.</text>
</comment>
<evidence type="ECO:0000313" key="2">
    <source>
        <dbReference type="Proteomes" id="UP000680304"/>
    </source>
</evidence>
<proteinExistence type="predicted"/>
<keyword evidence="2" id="KW-1185">Reference proteome</keyword>
<evidence type="ECO:0008006" key="3">
    <source>
        <dbReference type="Google" id="ProtNLM"/>
    </source>
</evidence>
<dbReference type="EMBL" id="BOVJ01000267">
    <property type="protein sequence ID" value="GIQ67152.1"/>
    <property type="molecule type" value="Genomic_DNA"/>
</dbReference>
<accession>A0ABQ4NFW5</accession>
<dbReference type="Pfam" id="PF17236">
    <property type="entry name" value="SU10_MCP"/>
    <property type="match status" value="1"/>
</dbReference>
<reference evidence="1 2" key="1">
    <citation type="submission" date="2021-04" db="EMBL/GenBank/DDBJ databases">
        <title>Draft genome sequence of Paenibacillus cisolokensis, LC2-13A.</title>
        <authorList>
            <person name="Uke A."/>
            <person name="Chhe C."/>
            <person name="Baramee S."/>
            <person name="Kosugi A."/>
        </authorList>
    </citation>
    <scope>NUCLEOTIDE SEQUENCE [LARGE SCALE GENOMIC DNA]</scope>
    <source>
        <strain evidence="1 2">LC2-13A</strain>
    </source>
</reference>
<gene>
    <name evidence="1" type="ORF">PACILC2_57200</name>
</gene>
<sequence>MSLLLGKGLTGKASATIHCWRERSFNTDDIGQGVIEGNKNPTVYQSGRAELNNVCQIWQRAAEISGTALAMQSTTFGQEIADRLVEIKQGIEKSITSGVRNDGSSSPYIRQLDGIEQWADDNNKIEAATPTQISEDDIKRLVKCFWIQGLPTGQYFALVNADLKEQIDAIYKDSYSYIHQNNVFGLLVDGVRTNYGTVYFLLSRYASPNKITAFAPDFISLDYLRQPTFETLAKTGDAISGEVVAEATLRVGSKKAVAQLTV</sequence>
<dbReference type="RefSeq" id="WP_244863878.1">
    <property type="nucleotide sequence ID" value="NZ_BOVJ01000267.1"/>
</dbReference>
<organism evidence="1 2">
    <name type="scientific">Paenibacillus cisolokensis</name>
    <dbReference type="NCBI Taxonomy" id="1658519"/>
    <lineage>
        <taxon>Bacteria</taxon>
        <taxon>Bacillati</taxon>
        <taxon>Bacillota</taxon>
        <taxon>Bacilli</taxon>
        <taxon>Bacillales</taxon>
        <taxon>Paenibacillaceae</taxon>
        <taxon>Paenibacillus</taxon>
    </lineage>
</organism>
<evidence type="ECO:0000313" key="1">
    <source>
        <dbReference type="EMBL" id="GIQ67152.1"/>
    </source>
</evidence>
<protein>
    <recommendedName>
        <fullName evidence="3">Phage major capsid protein</fullName>
    </recommendedName>
</protein>
<dbReference type="InterPro" id="IPR035198">
    <property type="entry name" value="SU10_MCP"/>
</dbReference>
<name>A0ABQ4NFW5_9BACL</name>